<evidence type="ECO:0000313" key="1">
    <source>
        <dbReference type="EMBL" id="GJS62010.1"/>
    </source>
</evidence>
<keyword evidence="2" id="KW-1185">Reference proteome</keyword>
<dbReference type="Proteomes" id="UP001151760">
    <property type="component" value="Unassembled WGS sequence"/>
</dbReference>
<gene>
    <name evidence="1" type="ORF">Tco_0656794</name>
</gene>
<accession>A0ABQ4X9R9</accession>
<evidence type="ECO:0000313" key="2">
    <source>
        <dbReference type="Proteomes" id="UP001151760"/>
    </source>
</evidence>
<name>A0ABQ4X9R9_9ASTR</name>
<organism evidence="1 2">
    <name type="scientific">Tanacetum coccineum</name>
    <dbReference type="NCBI Taxonomy" id="301880"/>
    <lineage>
        <taxon>Eukaryota</taxon>
        <taxon>Viridiplantae</taxon>
        <taxon>Streptophyta</taxon>
        <taxon>Embryophyta</taxon>
        <taxon>Tracheophyta</taxon>
        <taxon>Spermatophyta</taxon>
        <taxon>Magnoliopsida</taxon>
        <taxon>eudicotyledons</taxon>
        <taxon>Gunneridae</taxon>
        <taxon>Pentapetalae</taxon>
        <taxon>asterids</taxon>
        <taxon>campanulids</taxon>
        <taxon>Asterales</taxon>
        <taxon>Asteraceae</taxon>
        <taxon>Asteroideae</taxon>
        <taxon>Anthemideae</taxon>
        <taxon>Anthemidinae</taxon>
        <taxon>Tanacetum</taxon>
    </lineage>
</organism>
<proteinExistence type="predicted"/>
<dbReference type="EMBL" id="BQNB010009331">
    <property type="protein sequence ID" value="GJS62010.1"/>
    <property type="molecule type" value="Genomic_DNA"/>
</dbReference>
<comment type="caution">
    <text evidence="1">The sequence shown here is derived from an EMBL/GenBank/DDBJ whole genome shotgun (WGS) entry which is preliminary data.</text>
</comment>
<reference evidence="1" key="1">
    <citation type="journal article" date="2022" name="Int. J. Mol. Sci.">
        <title>Draft Genome of Tanacetum Coccineum: Genomic Comparison of Closely Related Tanacetum-Family Plants.</title>
        <authorList>
            <person name="Yamashiro T."/>
            <person name="Shiraishi A."/>
            <person name="Nakayama K."/>
            <person name="Satake H."/>
        </authorList>
    </citation>
    <scope>NUCLEOTIDE SEQUENCE</scope>
</reference>
<reference evidence="1" key="2">
    <citation type="submission" date="2022-01" db="EMBL/GenBank/DDBJ databases">
        <authorList>
            <person name="Yamashiro T."/>
            <person name="Shiraishi A."/>
            <person name="Satake H."/>
            <person name="Nakayama K."/>
        </authorList>
    </citation>
    <scope>NUCLEOTIDE SEQUENCE</scope>
</reference>
<sequence>MKKIPTTRQGMSFVRIERIVTQQIDNVIEVIAVYEAKTHVTHDSEDQVVHSRTDKTSDGPEVKAKDEIIASTWNLVDRSLTSAKIGPLSGIDPSTVDTKGMLGVERQRVDRIQRSMSYAQRDLRLYVRCYNDAEGEELDMRQRQWLELLRDFDCETRYNPGKAIVVADALSRNERAKPLRMRALSDDH</sequence>
<protein>
    <submittedName>
        <fullName evidence="1">Uncharacterized protein</fullName>
    </submittedName>
</protein>